<dbReference type="InterPro" id="IPR005829">
    <property type="entry name" value="Sugar_transporter_CS"/>
</dbReference>
<feature type="transmembrane region" description="Helical" evidence="7">
    <location>
        <begin position="107"/>
        <end position="128"/>
    </location>
</feature>
<dbReference type="PANTHER" id="PTHR48022">
    <property type="entry name" value="PLASTIDIC GLUCOSE TRANSPORTER 4"/>
    <property type="match status" value="1"/>
</dbReference>
<dbReference type="PANTHER" id="PTHR48022:SF64">
    <property type="entry name" value="MAJOR FACILITATOR SUPERFAMILY (MFS) PROFILE DOMAIN-CONTAINING PROTEIN"/>
    <property type="match status" value="1"/>
</dbReference>
<dbReference type="GO" id="GO:0016020">
    <property type="term" value="C:membrane"/>
    <property type="evidence" value="ECO:0007669"/>
    <property type="project" value="UniProtKB-SubCell"/>
</dbReference>
<evidence type="ECO:0000256" key="7">
    <source>
        <dbReference type="SAM" id="Phobius"/>
    </source>
</evidence>
<dbReference type="InterPro" id="IPR003663">
    <property type="entry name" value="Sugar/inositol_transpt"/>
</dbReference>
<dbReference type="Pfam" id="PF00083">
    <property type="entry name" value="Sugar_tr"/>
    <property type="match status" value="1"/>
</dbReference>
<dbReference type="GO" id="GO:0005351">
    <property type="term" value="F:carbohydrate:proton symporter activity"/>
    <property type="evidence" value="ECO:0007669"/>
    <property type="project" value="TreeGrafter"/>
</dbReference>
<evidence type="ECO:0000256" key="3">
    <source>
        <dbReference type="ARBA" id="ARBA00022448"/>
    </source>
</evidence>
<reference evidence="9 10" key="1">
    <citation type="submission" date="2016-03" db="EMBL/GenBank/DDBJ databases">
        <authorList>
            <person name="Ploux O."/>
        </authorList>
    </citation>
    <scope>NUCLEOTIDE SEQUENCE [LARGE SCALE GENOMIC DNA]</scope>
    <source>
        <strain evidence="9 10">UAMH 11012</strain>
    </source>
</reference>
<feature type="domain" description="Major facilitator superfamily (MFS) profile" evidence="8">
    <location>
        <begin position="1"/>
        <end position="450"/>
    </location>
</feature>
<keyword evidence="10" id="KW-1185">Reference proteome</keyword>
<feature type="transmembrane region" description="Helical" evidence="7">
    <location>
        <begin position="427"/>
        <end position="446"/>
    </location>
</feature>
<dbReference type="PROSITE" id="PS50850">
    <property type="entry name" value="MFS"/>
    <property type="match status" value="1"/>
</dbReference>
<keyword evidence="5 7" id="KW-1133">Transmembrane helix</keyword>
<evidence type="ECO:0000259" key="8">
    <source>
        <dbReference type="PROSITE" id="PS50850"/>
    </source>
</evidence>
<feature type="transmembrane region" description="Helical" evidence="7">
    <location>
        <begin position="82"/>
        <end position="101"/>
    </location>
</feature>
<name>A0A1L7WYM7_9HELO</name>
<keyword evidence="3" id="KW-0813">Transport</keyword>
<protein>
    <submittedName>
        <fullName evidence="9">Related to transporter (Major facilitator superfamily)</fullName>
    </submittedName>
</protein>
<evidence type="ECO:0000256" key="4">
    <source>
        <dbReference type="ARBA" id="ARBA00022692"/>
    </source>
</evidence>
<dbReference type="InterPro" id="IPR005828">
    <property type="entry name" value="MFS_sugar_transport-like"/>
</dbReference>
<evidence type="ECO:0000256" key="6">
    <source>
        <dbReference type="ARBA" id="ARBA00023136"/>
    </source>
</evidence>
<dbReference type="InterPro" id="IPR020846">
    <property type="entry name" value="MFS_dom"/>
</dbReference>
<evidence type="ECO:0000256" key="1">
    <source>
        <dbReference type="ARBA" id="ARBA00004141"/>
    </source>
</evidence>
<feature type="transmembrane region" description="Helical" evidence="7">
    <location>
        <begin position="357"/>
        <end position="377"/>
    </location>
</feature>
<feature type="transmembrane region" description="Helical" evidence="7">
    <location>
        <begin position="327"/>
        <end position="345"/>
    </location>
</feature>
<comment type="subcellular location">
    <subcellularLocation>
        <location evidence="1">Membrane</location>
        <topology evidence="1">Multi-pass membrane protein</topology>
    </subcellularLocation>
</comment>
<dbReference type="InterPro" id="IPR036259">
    <property type="entry name" value="MFS_trans_sf"/>
</dbReference>
<dbReference type="SUPFAM" id="SSF103473">
    <property type="entry name" value="MFS general substrate transporter"/>
    <property type="match status" value="1"/>
</dbReference>
<dbReference type="PRINTS" id="PR00171">
    <property type="entry name" value="SUGRTRNSPORT"/>
</dbReference>
<sequence>MAPSNIDVTKTLGNNTHPKWWKDPGMRKLNFMIICVITAQMTYMSYPDASHIGLITTIIFVGGFIGSFPASPVADRYGRKMGMYIGSAFTLVGTIIQASAFGYAQFMVGRCLLGVGISFTCVAGPSMVAELAHPRQRGTVLDFFNTLWYVGAIVAAWGSFGSGHLSTSWCWRIPSLVQALPPIFLIAMLPFMPESPRWLLARGRSEEARAVLAEYHANGQMDDELVIYEIDEINTALAIEGRYAELGWNILWNTAANRKKMALTISVFVLCLWCGQGVISYYFSPLLTSLKVTGTNQQTGINGGMQIWNFIVSIAGALLADRIGRRALWMVSLIGMICSNIGITITSAVFDNQGGNAAAYCAILFLFLYNAGFNIACNPLAYSYPTEILPYSMRTKGLAAMVAIGQALLIVSQYANPVAIDNIGWKYWLFFLGMLVLFLAMVYFTYPETKGLTLEELARLYENDETVNIVEKMEGIEPEPEMVPVAVEKKE</sequence>
<dbReference type="AlphaFoldDB" id="A0A1L7WYM7"/>
<accession>A0A1L7WYM7</accession>
<evidence type="ECO:0000256" key="5">
    <source>
        <dbReference type="ARBA" id="ARBA00022989"/>
    </source>
</evidence>
<feature type="transmembrane region" description="Helical" evidence="7">
    <location>
        <begin position="140"/>
        <end position="160"/>
    </location>
</feature>
<dbReference type="Gene3D" id="1.20.1250.20">
    <property type="entry name" value="MFS general substrate transporter like domains"/>
    <property type="match status" value="1"/>
</dbReference>
<feature type="transmembrane region" description="Helical" evidence="7">
    <location>
        <begin position="398"/>
        <end position="415"/>
    </location>
</feature>
<dbReference type="Proteomes" id="UP000184330">
    <property type="component" value="Unassembled WGS sequence"/>
</dbReference>
<proteinExistence type="inferred from homology"/>
<dbReference type="FunFam" id="1.20.1250.20:FF:000134">
    <property type="entry name" value="MFS sugar transporter protein"/>
    <property type="match status" value="1"/>
</dbReference>
<organism evidence="9 10">
    <name type="scientific">Phialocephala subalpina</name>
    <dbReference type="NCBI Taxonomy" id="576137"/>
    <lineage>
        <taxon>Eukaryota</taxon>
        <taxon>Fungi</taxon>
        <taxon>Dikarya</taxon>
        <taxon>Ascomycota</taxon>
        <taxon>Pezizomycotina</taxon>
        <taxon>Leotiomycetes</taxon>
        <taxon>Helotiales</taxon>
        <taxon>Mollisiaceae</taxon>
        <taxon>Phialocephala</taxon>
        <taxon>Phialocephala fortinii species complex</taxon>
    </lineage>
</organism>
<keyword evidence="6 7" id="KW-0472">Membrane</keyword>
<gene>
    <name evidence="9" type="ORF">PAC_07758</name>
</gene>
<comment type="similarity">
    <text evidence="2">Belongs to the major facilitator superfamily. Sugar transporter (TC 2.A.1.1) family.</text>
</comment>
<dbReference type="PROSITE" id="PS00216">
    <property type="entry name" value="SUGAR_TRANSPORT_1"/>
    <property type="match status" value="2"/>
</dbReference>
<dbReference type="InterPro" id="IPR050360">
    <property type="entry name" value="MFS_Sugar_Transporters"/>
</dbReference>
<feature type="transmembrane region" description="Helical" evidence="7">
    <location>
        <begin position="303"/>
        <end position="320"/>
    </location>
</feature>
<evidence type="ECO:0000313" key="10">
    <source>
        <dbReference type="Proteomes" id="UP000184330"/>
    </source>
</evidence>
<evidence type="ECO:0000256" key="2">
    <source>
        <dbReference type="ARBA" id="ARBA00010992"/>
    </source>
</evidence>
<dbReference type="OrthoDB" id="6133115at2759"/>
<keyword evidence="4 7" id="KW-0812">Transmembrane</keyword>
<feature type="transmembrane region" description="Helical" evidence="7">
    <location>
        <begin position="261"/>
        <end position="283"/>
    </location>
</feature>
<feature type="transmembrane region" description="Helical" evidence="7">
    <location>
        <begin position="52"/>
        <end position="70"/>
    </location>
</feature>
<dbReference type="EMBL" id="FJOG01000010">
    <property type="protein sequence ID" value="CZR57869.1"/>
    <property type="molecule type" value="Genomic_DNA"/>
</dbReference>
<evidence type="ECO:0000313" key="9">
    <source>
        <dbReference type="EMBL" id="CZR57869.1"/>
    </source>
</evidence>